<gene>
    <name evidence="1" type="ORF">AVEN_230484_1</name>
</gene>
<dbReference type="AlphaFoldDB" id="A0A4Y2IEG4"/>
<sequence>MTNIVYENNGEDIWLITSIPEVDPCHWDEGTLPWKIIDESSPWYHIERYTLLVLDDNLLLKDLTAENRLLGTEWNQILPV</sequence>
<protein>
    <submittedName>
        <fullName evidence="1">Uncharacterized protein</fullName>
    </submittedName>
</protein>
<organism evidence="1 2">
    <name type="scientific">Araneus ventricosus</name>
    <name type="common">Orbweaver spider</name>
    <name type="synonym">Epeira ventricosa</name>
    <dbReference type="NCBI Taxonomy" id="182803"/>
    <lineage>
        <taxon>Eukaryota</taxon>
        <taxon>Metazoa</taxon>
        <taxon>Ecdysozoa</taxon>
        <taxon>Arthropoda</taxon>
        <taxon>Chelicerata</taxon>
        <taxon>Arachnida</taxon>
        <taxon>Araneae</taxon>
        <taxon>Araneomorphae</taxon>
        <taxon>Entelegynae</taxon>
        <taxon>Araneoidea</taxon>
        <taxon>Araneidae</taxon>
        <taxon>Araneus</taxon>
    </lineage>
</organism>
<accession>A0A4Y2IEG4</accession>
<comment type="caution">
    <text evidence="1">The sequence shown here is derived from an EMBL/GenBank/DDBJ whole genome shotgun (WGS) entry which is preliminary data.</text>
</comment>
<reference evidence="1 2" key="1">
    <citation type="journal article" date="2019" name="Sci. Rep.">
        <title>Orb-weaving spider Araneus ventricosus genome elucidates the spidroin gene catalogue.</title>
        <authorList>
            <person name="Kono N."/>
            <person name="Nakamura H."/>
            <person name="Ohtoshi R."/>
            <person name="Moran D.A.P."/>
            <person name="Shinohara A."/>
            <person name="Yoshida Y."/>
            <person name="Fujiwara M."/>
            <person name="Mori M."/>
            <person name="Tomita M."/>
            <person name="Arakawa K."/>
        </authorList>
    </citation>
    <scope>NUCLEOTIDE SEQUENCE [LARGE SCALE GENOMIC DNA]</scope>
</reference>
<dbReference type="EMBL" id="BGPR01002589">
    <property type="protein sequence ID" value="GBM75950.1"/>
    <property type="molecule type" value="Genomic_DNA"/>
</dbReference>
<proteinExistence type="predicted"/>
<evidence type="ECO:0000313" key="2">
    <source>
        <dbReference type="Proteomes" id="UP000499080"/>
    </source>
</evidence>
<dbReference type="OrthoDB" id="6052799at2759"/>
<dbReference type="Proteomes" id="UP000499080">
    <property type="component" value="Unassembled WGS sequence"/>
</dbReference>
<name>A0A4Y2IEG4_ARAVE</name>
<evidence type="ECO:0000313" key="1">
    <source>
        <dbReference type="EMBL" id="GBM75950.1"/>
    </source>
</evidence>
<keyword evidence="2" id="KW-1185">Reference proteome</keyword>